<reference evidence="10 11" key="1">
    <citation type="submission" date="2018-11" db="EMBL/GenBank/DDBJ databases">
        <title>YIM 102482-1 draft genome.</title>
        <authorList>
            <person name="Li G."/>
            <person name="Jiang Y."/>
        </authorList>
    </citation>
    <scope>NUCLEOTIDE SEQUENCE [LARGE SCALE GENOMIC DNA]</scope>
    <source>
        <strain evidence="10 11">YIM 102482-1</strain>
    </source>
</reference>
<proteinExistence type="predicted"/>
<dbReference type="EMBL" id="RQVS01000002">
    <property type="protein sequence ID" value="RRJ88357.1"/>
    <property type="molecule type" value="Genomic_DNA"/>
</dbReference>
<comment type="caution">
    <text evidence="10">The sequence shown here is derived from an EMBL/GenBank/DDBJ whole genome shotgun (WGS) entry which is preliminary data.</text>
</comment>
<dbReference type="RefSeq" id="WP_124969562.1">
    <property type="nucleotide sequence ID" value="NZ_RQVS01000002.1"/>
</dbReference>
<dbReference type="InterPro" id="IPR003593">
    <property type="entry name" value="AAA+_ATPase"/>
</dbReference>
<dbReference type="Gene3D" id="1.20.1560.10">
    <property type="entry name" value="ABC transporter type 1, transmembrane domain"/>
    <property type="match status" value="1"/>
</dbReference>
<feature type="transmembrane region" description="Helical" evidence="7">
    <location>
        <begin position="140"/>
        <end position="161"/>
    </location>
</feature>
<feature type="domain" description="ABC transporter" evidence="8">
    <location>
        <begin position="349"/>
        <end position="583"/>
    </location>
</feature>
<evidence type="ECO:0000256" key="6">
    <source>
        <dbReference type="ARBA" id="ARBA00023136"/>
    </source>
</evidence>
<dbReference type="GO" id="GO:0016887">
    <property type="term" value="F:ATP hydrolysis activity"/>
    <property type="evidence" value="ECO:0007669"/>
    <property type="project" value="InterPro"/>
</dbReference>
<dbReference type="GO" id="GO:0005886">
    <property type="term" value="C:plasma membrane"/>
    <property type="evidence" value="ECO:0007669"/>
    <property type="project" value="UniProtKB-SubCell"/>
</dbReference>
<comment type="subcellular location">
    <subcellularLocation>
        <location evidence="1">Cell membrane</location>
        <topology evidence="1">Multi-pass membrane protein</topology>
    </subcellularLocation>
</comment>
<keyword evidence="4 10" id="KW-0067">ATP-binding</keyword>
<dbReference type="GO" id="GO:0140359">
    <property type="term" value="F:ABC-type transporter activity"/>
    <property type="evidence" value="ECO:0007669"/>
    <property type="project" value="InterPro"/>
</dbReference>
<dbReference type="Pfam" id="PF00005">
    <property type="entry name" value="ABC_tran"/>
    <property type="match status" value="1"/>
</dbReference>
<evidence type="ECO:0000313" key="11">
    <source>
        <dbReference type="Proteomes" id="UP000274391"/>
    </source>
</evidence>
<dbReference type="Proteomes" id="UP000274391">
    <property type="component" value="Unassembled WGS sequence"/>
</dbReference>
<sequence length="603" mass="66845">MRSLIRLFTFTRELTPSYIAIVIASIVTAIAALTVPFIIGGATDAIVSIVNGTVTFDAGIGTVIWFAVAFLATELVLTIVSSIGGWFGDVMSARMREILSNRYYDKLLQLPQRYFDNELTGTIVSRLDRTITEVTQFVKMFANTFFTMLITTGSVLVIAAIYAWPLALLLATVIPVYVWLTALTSKRWQVYEHEKNAEVDAARGRFSEVVGQMPVVKSYAQERSERLFFFTRFGRTVELTRGQSRHWHSMDALRRTALALVFFGIYLVIFIWTARGDFTLGVMVLLIQLMAMARQPVAMMSMIIDSSQHAIAGSKDYFAVMALEPDPREQLDNAEADEPLAIDADAPAVQFDHVDFEYEPGRPVLKDVSFELRRGERIAFVSESGGGKSTIVSLLLGFYPITDGCIRLFGQDTAHLRMAALRREIGVVFQDPSLFSGTIRENIAYARPDASDDEIIAAARRANAWEFIRKSPDRLDSIIGERGLKLSGGQKQRIAVARAMLKDAPVLVLDEATSALDTKSERLVQAGLDELMVGRTSLIIAHRLSTISQVDRIVTLRGGVVDEIGSPAELAETGGIYAELLSLQQEGTARSKKRMRDRFGIQA</sequence>
<evidence type="ECO:0000256" key="4">
    <source>
        <dbReference type="ARBA" id="ARBA00022840"/>
    </source>
</evidence>
<keyword evidence="3" id="KW-0547">Nucleotide-binding</keyword>
<dbReference type="PROSITE" id="PS50893">
    <property type="entry name" value="ABC_TRANSPORTER_2"/>
    <property type="match status" value="1"/>
</dbReference>
<feature type="transmembrane region" description="Helical" evidence="7">
    <location>
        <begin position="63"/>
        <end position="87"/>
    </location>
</feature>
<keyword evidence="5 7" id="KW-1133">Transmembrane helix</keyword>
<feature type="domain" description="ABC transmembrane type-1" evidence="9">
    <location>
        <begin position="19"/>
        <end position="309"/>
    </location>
</feature>
<keyword evidence="11" id="KW-1185">Reference proteome</keyword>
<feature type="transmembrane region" description="Helical" evidence="7">
    <location>
        <begin position="167"/>
        <end position="185"/>
    </location>
</feature>
<feature type="transmembrane region" description="Helical" evidence="7">
    <location>
        <begin position="252"/>
        <end position="272"/>
    </location>
</feature>
<organism evidence="10 11">
    <name type="scientific">Gulosibacter macacae</name>
    <dbReference type="NCBI Taxonomy" id="2488791"/>
    <lineage>
        <taxon>Bacteria</taxon>
        <taxon>Bacillati</taxon>
        <taxon>Actinomycetota</taxon>
        <taxon>Actinomycetes</taxon>
        <taxon>Micrococcales</taxon>
        <taxon>Microbacteriaceae</taxon>
        <taxon>Gulosibacter</taxon>
    </lineage>
</organism>
<keyword evidence="6 7" id="KW-0472">Membrane</keyword>
<evidence type="ECO:0000256" key="3">
    <source>
        <dbReference type="ARBA" id="ARBA00022741"/>
    </source>
</evidence>
<dbReference type="PROSITE" id="PS00211">
    <property type="entry name" value="ABC_TRANSPORTER_1"/>
    <property type="match status" value="1"/>
</dbReference>
<evidence type="ECO:0000259" key="8">
    <source>
        <dbReference type="PROSITE" id="PS50893"/>
    </source>
</evidence>
<evidence type="ECO:0000256" key="2">
    <source>
        <dbReference type="ARBA" id="ARBA00022692"/>
    </source>
</evidence>
<protein>
    <submittedName>
        <fullName evidence="10">ABC transporter ATP-binding protein</fullName>
    </submittedName>
</protein>
<dbReference type="InterPro" id="IPR027417">
    <property type="entry name" value="P-loop_NTPase"/>
</dbReference>
<dbReference type="SUPFAM" id="SSF52540">
    <property type="entry name" value="P-loop containing nucleoside triphosphate hydrolases"/>
    <property type="match status" value="1"/>
</dbReference>
<dbReference type="Gene3D" id="3.40.50.300">
    <property type="entry name" value="P-loop containing nucleotide triphosphate hydrolases"/>
    <property type="match status" value="1"/>
</dbReference>
<accession>A0A3P3W1H0</accession>
<dbReference type="SUPFAM" id="SSF90123">
    <property type="entry name" value="ABC transporter transmembrane region"/>
    <property type="match status" value="1"/>
</dbReference>
<keyword evidence="2 7" id="KW-0812">Transmembrane</keyword>
<evidence type="ECO:0000256" key="5">
    <source>
        <dbReference type="ARBA" id="ARBA00022989"/>
    </source>
</evidence>
<dbReference type="InterPro" id="IPR003439">
    <property type="entry name" value="ABC_transporter-like_ATP-bd"/>
</dbReference>
<dbReference type="InterPro" id="IPR017871">
    <property type="entry name" value="ABC_transporter-like_CS"/>
</dbReference>
<dbReference type="InterPro" id="IPR011527">
    <property type="entry name" value="ABC1_TM_dom"/>
</dbReference>
<evidence type="ECO:0000256" key="7">
    <source>
        <dbReference type="SAM" id="Phobius"/>
    </source>
</evidence>
<dbReference type="OrthoDB" id="9806127at2"/>
<dbReference type="PANTHER" id="PTHR24221:SF646">
    <property type="entry name" value="HAEMOLYSIN SECRETION ATP-BINDING PROTEIN"/>
    <property type="match status" value="1"/>
</dbReference>
<dbReference type="PANTHER" id="PTHR24221">
    <property type="entry name" value="ATP-BINDING CASSETTE SUB-FAMILY B"/>
    <property type="match status" value="1"/>
</dbReference>
<dbReference type="InterPro" id="IPR036640">
    <property type="entry name" value="ABC1_TM_sf"/>
</dbReference>
<feature type="transmembrane region" description="Helical" evidence="7">
    <location>
        <begin position="21"/>
        <end position="43"/>
    </location>
</feature>
<dbReference type="GO" id="GO:0005524">
    <property type="term" value="F:ATP binding"/>
    <property type="evidence" value="ECO:0007669"/>
    <property type="project" value="UniProtKB-KW"/>
</dbReference>
<dbReference type="InterPro" id="IPR039421">
    <property type="entry name" value="Type_1_exporter"/>
</dbReference>
<dbReference type="Pfam" id="PF00664">
    <property type="entry name" value="ABC_membrane"/>
    <property type="match status" value="1"/>
</dbReference>
<gene>
    <name evidence="10" type="ORF">EG850_02650</name>
</gene>
<dbReference type="AlphaFoldDB" id="A0A3P3W1H0"/>
<dbReference type="GO" id="GO:0034040">
    <property type="term" value="F:ATPase-coupled lipid transmembrane transporter activity"/>
    <property type="evidence" value="ECO:0007669"/>
    <property type="project" value="TreeGrafter"/>
</dbReference>
<dbReference type="SMART" id="SM00382">
    <property type="entry name" value="AAA"/>
    <property type="match status" value="1"/>
</dbReference>
<evidence type="ECO:0000259" key="9">
    <source>
        <dbReference type="PROSITE" id="PS50929"/>
    </source>
</evidence>
<dbReference type="PROSITE" id="PS50929">
    <property type="entry name" value="ABC_TM1F"/>
    <property type="match status" value="1"/>
</dbReference>
<dbReference type="FunFam" id="3.40.50.300:FF:000218">
    <property type="entry name" value="Multidrug ABC transporter ATP-binding protein"/>
    <property type="match status" value="1"/>
</dbReference>
<evidence type="ECO:0000313" key="10">
    <source>
        <dbReference type="EMBL" id="RRJ88357.1"/>
    </source>
</evidence>
<evidence type="ECO:0000256" key="1">
    <source>
        <dbReference type="ARBA" id="ARBA00004651"/>
    </source>
</evidence>
<name>A0A3P3W1H0_9MICO</name>
<dbReference type="CDD" id="cd07346">
    <property type="entry name" value="ABC_6TM_exporters"/>
    <property type="match status" value="1"/>
</dbReference>